<feature type="region of interest" description="Disordered" evidence="3">
    <location>
        <begin position="1"/>
        <end position="96"/>
    </location>
</feature>
<dbReference type="PANTHER" id="PTHR32309:SF13">
    <property type="entry name" value="FERRIC ENTEROBACTIN TRANSPORT PROTEIN FEPE"/>
    <property type="match status" value="1"/>
</dbReference>
<sequence>MSDNDRELSLIEKAERRLREQESGKASAPSASSGFERTQVDARVADQPESAPKPDSEAVQVAAHDANGVEAGPAEQVPLHPLPDVPPPPPDLKPDSDRYVELNLAHLREQGFVTAGSERTQVAEEFRMIKRPLLANAFGRGADLVDQGNLVMVTSAKSGEGKTFTAVNLAISIAMEMDKTVLLVDADVGRSRVHEILGTPMGPGLIDLLLDDKLDVGDVMIKTNIPKLRVVPMGKYHPHANELLASEDMLRLTKELAERYPDRMVIFDSPPLLLTSEASVLGGLLGQVVFVVESEKTLHGAVNDALALLDHSKPIGLVLNKMRSSLISRYAGYGYGYGYGYSYAKQGNDQPAQGSAA</sequence>
<dbReference type="InterPro" id="IPR027417">
    <property type="entry name" value="P-loop_NTPase"/>
</dbReference>
<dbReference type="EMBL" id="CP007268">
    <property type="protein sequence ID" value="AHK79006.1"/>
    <property type="molecule type" value="Genomic_DNA"/>
</dbReference>
<dbReference type="AlphaFoldDB" id="W8KTU7"/>
<dbReference type="Proteomes" id="UP000019442">
    <property type="component" value="Chromosome"/>
</dbReference>
<dbReference type="InterPro" id="IPR005702">
    <property type="entry name" value="Wzc-like_C"/>
</dbReference>
<reference evidence="6" key="2">
    <citation type="submission" date="2014-02" db="EMBL/GenBank/DDBJ databases">
        <title>Draft Genome Sequence of extremely halophilic bacteria Halorhodospira halochloris.</title>
        <authorList>
            <person name="Singh K.S."/>
        </authorList>
    </citation>
    <scope>NUCLEOTIDE SEQUENCE [LARGE SCALE GENOMIC DNA]</scope>
    <source>
        <strain evidence="6">A</strain>
    </source>
</reference>
<dbReference type="InterPro" id="IPR050445">
    <property type="entry name" value="Bact_polysacc_biosynth/exp"/>
</dbReference>
<dbReference type="RefSeq" id="WP_025281428.1">
    <property type="nucleotide sequence ID" value="NZ_CP007268.1"/>
</dbReference>
<feature type="compositionally biased region" description="Pro residues" evidence="3">
    <location>
        <begin position="80"/>
        <end position="91"/>
    </location>
</feature>
<organism evidence="5 6">
    <name type="scientific">Ectothiorhodospira haloalkaliphila</name>
    <dbReference type="NCBI Taxonomy" id="421628"/>
    <lineage>
        <taxon>Bacteria</taxon>
        <taxon>Pseudomonadati</taxon>
        <taxon>Pseudomonadota</taxon>
        <taxon>Gammaproteobacteria</taxon>
        <taxon>Chromatiales</taxon>
        <taxon>Ectothiorhodospiraceae</taxon>
        <taxon>Ectothiorhodospira</taxon>
    </lineage>
</organism>
<dbReference type="KEGG" id="hhc:M911_07395"/>
<name>W8KTU7_9GAMM</name>
<keyword evidence="2" id="KW-0067">ATP-binding</keyword>
<dbReference type="GO" id="GO:0005886">
    <property type="term" value="C:plasma membrane"/>
    <property type="evidence" value="ECO:0007669"/>
    <property type="project" value="TreeGrafter"/>
</dbReference>
<dbReference type="PATRIC" id="fig|1354791.3.peg.1936"/>
<feature type="compositionally biased region" description="Basic and acidic residues" evidence="3">
    <location>
        <begin position="1"/>
        <end position="23"/>
    </location>
</feature>
<dbReference type="CDD" id="cd05387">
    <property type="entry name" value="BY-kinase"/>
    <property type="match status" value="1"/>
</dbReference>
<gene>
    <name evidence="5" type="ORF">M911_07395</name>
</gene>
<evidence type="ECO:0000256" key="2">
    <source>
        <dbReference type="ARBA" id="ARBA00022840"/>
    </source>
</evidence>
<accession>W8KTU7</accession>
<reference evidence="5 6" key="1">
    <citation type="journal article" date="2014" name="J Genomics">
        <title>Draft Genome Sequence of the Extremely Halophilic Phototrophic Purple Sulfur Bacterium Halorhodospira halochloris.</title>
        <authorList>
            <person name="Singh K.S."/>
            <person name="Kirksey J."/>
            <person name="Hoff W.D."/>
            <person name="Deole R."/>
        </authorList>
    </citation>
    <scope>NUCLEOTIDE SEQUENCE [LARGE SCALE GENOMIC DNA]</scope>
    <source>
        <strain evidence="5 6">A</strain>
    </source>
</reference>
<dbReference type="Gene3D" id="3.40.50.300">
    <property type="entry name" value="P-loop containing nucleotide triphosphate hydrolases"/>
    <property type="match status" value="1"/>
</dbReference>
<dbReference type="SUPFAM" id="SSF52540">
    <property type="entry name" value="P-loop containing nucleoside triphosphate hydrolases"/>
    <property type="match status" value="1"/>
</dbReference>
<keyword evidence="6" id="KW-1185">Reference proteome</keyword>
<dbReference type="OrthoDB" id="9775724at2"/>
<feature type="compositionally biased region" description="Basic and acidic residues" evidence="3">
    <location>
        <begin position="38"/>
        <end position="56"/>
    </location>
</feature>
<evidence type="ECO:0000256" key="3">
    <source>
        <dbReference type="SAM" id="MobiDB-lite"/>
    </source>
</evidence>
<proteinExistence type="predicted"/>
<evidence type="ECO:0000313" key="5">
    <source>
        <dbReference type="EMBL" id="AHK79006.1"/>
    </source>
</evidence>
<dbReference type="Pfam" id="PF01656">
    <property type="entry name" value="CbiA"/>
    <property type="match status" value="1"/>
</dbReference>
<evidence type="ECO:0000259" key="4">
    <source>
        <dbReference type="Pfam" id="PF01656"/>
    </source>
</evidence>
<evidence type="ECO:0000313" key="6">
    <source>
        <dbReference type="Proteomes" id="UP000019442"/>
    </source>
</evidence>
<evidence type="ECO:0000256" key="1">
    <source>
        <dbReference type="ARBA" id="ARBA00022741"/>
    </source>
</evidence>
<dbReference type="NCBIfam" id="TIGR03018">
    <property type="entry name" value="pepcterm_TyrKin"/>
    <property type="match status" value="1"/>
</dbReference>
<protein>
    <submittedName>
        <fullName evidence="5">Polysaccharide biosynthesis protein</fullName>
    </submittedName>
</protein>
<dbReference type="InterPro" id="IPR002586">
    <property type="entry name" value="CobQ/CobB/MinD/ParA_Nub-bd_dom"/>
</dbReference>
<dbReference type="HOGENOM" id="CLU_052027_1_0_6"/>
<feature type="domain" description="CobQ/CobB/MinD/ParA nucleotide binding" evidence="4">
    <location>
        <begin position="151"/>
        <end position="325"/>
    </location>
</feature>
<dbReference type="GO" id="GO:0004713">
    <property type="term" value="F:protein tyrosine kinase activity"/>
    <property type="evidence" value="ECO:0007669"/>
    <property type="project" value="TreeGrafter"/>
</dbReference>
<keyword evidence="1" id="KW-0547">Nucleotide-binding</keyword>
<dbReference type="PANTHER" id="PTHR32309">
    <property type="entry name" value="TYROSINE-PROTEIN KINASE"/>
    <property type="match status" value="1"/>
</dbReference>